<name>A0AA38CE20_TAXCH</name>
<comment type="caution">
    <text evidence="1">The sequence shown here is derived from an EMBL/GenBank/DDBJ whole genome shotgun (WGS) entry which is preliminary data.</text>
</comment>
<dbReference type="AlphaFoldDB" id="A0AA38CE20"/>
<keyword evidence="2" id="KW-1185">Reference proteome</keyword>
<organism evidence="1 2">
    <name type="scientific">Taxus chinensis</name>
    <name type="common">Chinese yew</name>
    <name type="synonym">Taxus wallichiana var. chinensis</name>
    <dbReference type="NCBI Taxonomy" id="29808"/>
    <lineage>
        <taxon>Eukaryota</taxon>
        <taxon>Viridiplantae</taxon>
        <taxon>Streptophyta</taxon>
        <taxon>Embryophyta</taxon>
        <taxon>Tracheophyta</taxon>
        <taxon>Spermatophyta</taxon>
        <taxon>Pinopsida</taxon>
        <taxon>Pinidae</taxon>
        <taxon>Conifers II</taxon>
        <taxon>Cupressales</taxon>
        <taxon>Taxaceae</taxon>
        <taxon>Taxus</taxon>
    </lineage>
</organism>
<reference evidence="1 2" key="1">
    <citation type="journal article" date="2021" name="Nat. Plants">
        <title>The Taxus genome provides insights into paclitaxel biosynthesis.</title>
        <authorList>
            <person name="Xiong X."/>
            <person name="Gou J."/>
            <person name="Liao Q."/>
            <person name="Li Y."/>
            <person name="Zhou Q."/>
            <person name="Bi G."/>
            <person name="Li C."/>
            <person name="Du R."/>
            <person name="Wang X."/>
            <person name="Sun T."/>
            <person name="Guo L."/>
            <person name="Liang H."/>
            <person name="Lu P."/>
            <person name="Wu Y."/>
            <person name="Zhang Z."/>
            <person name="Ro D.K."/>
            <person name="Shang Y."/>
            <person name="Huang S."/>
            <person name="Yan J."/>
        </authorList>
    </citation>
    <scope>NUCLEOTIDE SEQUENCE [LARGE SCALE GENOMIC DNA]</scope>
    <source>
        <strain evidence="1">Ta-2019</strain>
    </source>
</reference>
<protein>
    <recommendedName>
        <fullName evidence="3">F-box protein</fullName>
    </recommendedName>
</protein>
<evidence type="ECO:0000313" key="1">
    <source>
        <dbReference type="EMBL" id="KAH9297481.1"/>
    </source>
</evidence>
<dbReference type="Proteomes" id="UP000824469">
    <property type="component" value="Unassembled WGS sequence"/>
</dbReference>
<evidence type="ECO:0000313" key="2">
    <source>
        <dbReference type="Proteomes" id="UP000824469"/>
    </source>
</evidence>
<accession>A0AA38CE20</accession>
<dbReference type="Gene3D" id="2.120.10.80">
    <property type="entry name" value="Kelch-type beta propeller"/>
    <property type="match status" value="1"/>
</dbReference>
<gene>
    <name evidence="1" type="ORF">KI387_029163</name>
</gene>
<dbReference type="SUPFAM" id="SSF117281">
    <property type="entry name" value="Kelch motif"/>
    <property type="match status" value="1"/>
</dbReference>
<dbReference type="InterPro" id="IPR015915">
    <property type="entry name" value="Kelch-typ_b-propeller"/>
</dbReference>
<evidence type="ECO:0008006" key="3">
    <source>
        <dbReference type="Google" id="ProtNLM"/>
    </source>
</evidence>
<dbReference type="EMBL" id="JAHRHJ020000010">
    <property type="protein sequence ID" value="KAH9297481.1"/>
    <property type="molecule type" value="Genomic_DNA"/>
</dbReference>
<sequence>MNPHKLNPGDPCLWVNYNNMAAFLDGKFFVITFGKINAQVYDTKTGIWTSIYTLSGAESVRNCVAAFGRIYLFAMGNIKKFDLVHNRSTIVAELPRVLNNNGCATVWRDSLFVCPFNNGMKKSLVYYLFQPGLGTDRWAVKKWNGSVMPEGFPTHCFDCSVTT</sequence>
<feature type="non-terminal residue" evidence="1">
    <location>
        <position position="163"/>
    </location>
</feature>
<proteinExistence type="predicted"/>